<dbReference type="Proteomes" id="UP000507470">
    <property type="component" value="Unassembled WGS sequence"/>
</dbReference>
<keyword evidence="4" id="KW-1185">Reference proteome</keyword>
<dbReference type="OrthoDB" id="6159030at2759"/>
<feature type="region of interest" description="Disordered" evidence="1">
    <location>
        <begin position="1"/>
        <end position="65"/>
    </location>
</feature>
<dbReference type="SUPFAM" id="SSF56219">
    <property type="entry name" value="DNase I-like"/>
    <property type="match status" value="1"/>
</dbReference>
<evidence type="ECO:0000313" key="3">
    <source>
        <dbReference type="EMBL" id="CAC5388172.1"/>
    </source>
</evidence>
<dbReference type="Gene3D" id="3.60.10.10">
    <property type="entry name" value="Endonuclease/exonuclease/phosphatase"/>
    <property type="match status" value="1"/>
</dbReference>
<gene>
    <name evidence="3" type="ORF">MCOR_23451</name>
</gene>
<dbReference type="InterPro" id="IPR036691">
    <property type="entry name" value="Endo/exonu/phosph_ase_sf"/>
</dbReference>
<dbReference type="PANTHER" id="PTHR19446">
    <property type="entry name" value="REVERSE TRANSCRIPTASES"/>
    <property type="match status" value="1"/>
</dbReference>
<dbReference type="Pfam" id="PF00078">
    <property type="entry name" value="RVT_1"/>
    <property type="match status" value="1"/>
</dbReference>
<reference evidence="3 4" key="1">
    <citation type="submission" date="2020-06" db="EMBL/GenBank/DDBJ databases">
        <authorList>
            <person name="Li R."/>
            <person name="Bekaert M."/>
        </authorList>
    </citation>
    <scope>NUCLEOTIDE SEQUENCE [LARGE SCALE GENOMIC DNA]</scope>
    <source>
        <strain evidence="4">wild</strain>
    </source>
</reference>
<dbReference type="EMBL" id="CACVKT020004142">
    <property type="protein sequence ID" value="CAC5388172.1"/>
    <property type="molecule type" value="Genomic_DNA"/>
</dbReference>
<organism evidence="3 4">
    <name type="scientific">Mytilus coruscus</name>
    <name type="common">Sea mussel</name>
    <dbReference type="NCBI Taxonomy" id="42192"/>
    <lineage>
        <taxon>Eukaryota</taxon>
        <taxon>Metazoa</taxon>
        <taxon>Spiralia</taxon>
        <taxon>Lophotrochozoa</taxon>
        <taxon>Mollusca</taxon>
        <taxon>Bivalvia</taxon>
        <taxon>Autobranchia</taxon>
        <taxon>Pteriomorphia</taxon>
        <taxon>Mytilida</taxon>
        <taxon>Mytiloidea</taxon>
        <taxon>Mytilidae</taxon>
        <taxon>Mytilinae</taxon>
        <taxon>Mytilus</taxon>
    </lineage>
</organism>
<feature type="compositionally biased region" description="Low complexity" evidence="1">
    <location>
        <begin position="31"/>
        <end position="42"/>
    </location>
</feature>
<protein>
    <recommendedName>
        <fullName evidence="2">Reverse transcriptase domain-containing protein</fullName>
    </recommendedName>
</protein>
<dbReference type="AlphaFoldDB" id="A0A6J8BWW0"/>
<sequence>MGVQQPSSNNNHADAPTTCSTYDISATTNCPSKPESTSTPTSDQAANSNKQRVKLQREGKGGADVDSDYREIVDELSKIVLKYKSSWDIIIAGDMNASTARDKPNTRDKILLDFIQEHCLYTPNGLCDVNTYFHPSGTCSTQIDYIIESTPGKDGSTQTSCLKVDNEPLTTPHEIRNGWTNYFQELATPHHNKTIYHNQVELDCLLEDIFKSNQKSQIIVSKNLVKEVICQLKNGKAADSAGICSEHLKYGGETLIHVLTKLFNLIFRHCTLPELFEMGKITVSSVINKVTEKLHLNDNSAIIEKIQNYLQRGFTTGVSPIFAAIIITELSAEVKELKLLLVLALPDAQKAFDKLWLSSLLRKTYQIAIDGDKWLMLKAWYHELASQVKWSGGLSRPFSEKQGVRQGGVKSSTAYKIFINPLLNQLHQN</sequence>
<feature type="domain" description="Reverse transcriptase" evidence="2">
    <location>
        <begin position="288"/>
        <end position="428"/>
    </location>
</feature>
<feature type="compositionally biased region" description="Basic and acidic residues" evidence="1">
    <location>
        <begin position="55"/>
        <end position="65"/>
    </location>
</feature>
<feature type="compositionally biased region" description="Polar residues" evidence="1">
    <location>
        <begin position="1"/>
        <end position="30"/>
    </location>
</feature>
<dbReference type="InterPro" id="IPR000477">
    <property type="entry name" value="RT_dom"/>
</dbReference>
<evidence type="ECO:0000313" key="4">
    <source>
        <dbReference type="Proteomes" id="UP000507470"/>
    </source>
</evidence>
<proteinExistence type="predicted"/>
<evidence type="ECO:0000256" key="1">
    <source>
        <dbReference type="SAM" id="MobiDB-lite"/>
    </source>
</evidence>
<name>A0A6J8BWW0_MYTCO</name>
<evidence type="ECO:0000259" key="2">
    <source>
        <dbReference type="Pfam" id="PF00078"/>
    </source>
</evidence>
<accession>A0A6J8BWW0</accession>